<evidence type="ECO:0000259" key="1">
    <source>
        <dbReference type="Pfam" id="PF00899"/>
    </source>
</evidence>
<dbReference type="GO" id="GO:0061504">
    <property type="term" value="P:cyclic threonylcarbamoyladenosine biosynthetic process"/>
    <property type="evidence" value="ECO:0007669"/>
    <property type="project" value="TreeGrafter"/>
</dbReference>
<protein>
    <submittedName>
        <fullName evidence="2">tRNA A37 threonylcarbamoyladenosine dehydratase</fullName>
    </submittedName>
</protein>
<dbReference type="GO" id="GO:0008641">
    <property type="term" value="F:ubiquitin-like modifier activating enzyme activity"/>
    <property type="evidence" value="ECO:0007669"/>
    <property type="project" value="InterPro"/>
</dbReference>
<dbReference type="Gene3D" id="3.40.50.720">
    <property type="entry name" value="NAD(P)-binding Rossmann-like Domain"/>
    <property type="match status" value="1"/>
</dbReference>
<dbReference type="AlphaFoldDB" id="A0A318KQL5"/>
<dbReference type="EMBL" id="QJKI01000005">
    <property type="protein sequence ID" value="PXX79990.1"/>
    <property type="molecule type" value="Genomic_DNA"/>
</dbReference>
<dbReference type="CDD" id="cd00755">
    <property type="entry name" value="YgdL_like"/>
    <property type="match status" value="1"/>
</dbReference>
<gene>
    <name evidence="2" type="ORF">DFR34_105194</name>
</gene>
<dbReference type="SUPFAM" id="SSF69572">
    <property type="entry name" value="Activating enzymes of the ubiquitin-like proteins"/>
    <property type="match status" value="1"/>
</dbReference>
<dbReference type="PANTHER" id="PTHR43267">
    <property type="entry name" value="TRNA THREONYLCARBAMOYLADENOSINE DEHYDRATASE"/>
    <property type="match status" value="1"/>
</dbReference>
<dbReference type="PANTHER" id="PTHR43267:SF1">
    <property type="entry name" value="TRNA THREONYLCARBAMOYLADENOSINE DEHYDRATASE"/>
    <property type="match status" value="1"/>
</dbReference>
<dbReference type="GO" id="GO:0061503">
    <property type="term" value="F:tRNA threonylcarbamoyladenosine dehydratase"/>
    <property type="evidence" value="ECO:0007669"/>
    <property type="project" value="TreeGrafter"/>
</dbReference>
<dbReference type="OrthoDB" id="9804150at2"/>
<evidence type="ECO:0000313" key="3">
    <source>
        <dbReference type="Proteomes" id="UP000247555"/>
    </source>
</evidence>
<sequence>MSEPLSAPDDWARRFGGIGRLYGEAALARFRHAHVCVIGVGGVGSWAAEALARSAIGELTLIDLDHVAPSNINRQAHALSDTLGMAKVDAMAERLLQINPQLVIHRVDEFIEPDTVGQLLSTQLDYVVDAIDSLRAKAALIAWCRRHKVPVVVSGGAGGKTDPTRIVVDDLSRTTDDPMASKLRYTLRRQHGFAREGKFGVPCVFSTEPLIRPSAACEAGAAGAQGLNCAGFGSVMGVTAGFGLAAASRVLRDLARQTS</sequence>
<feature type="domain" description="THIF-type NAD/FAD binding fold" evidence="1">
    <location>
        <begin position="21"/>
        <end position="170"/>
    </location>
</feature>
<reference evidence="2 3" key="1">
    <citation type="submission" date="2018-05" db="EMBL/GenBank/DDBJ databases">
        <title>Genomic Encyclopedia of Type Strains, Phase IV (KMG-IV): sequencing the most valuable type-strain genomes for metagenomic binning, comparative biology and taxonomic classification.</title>
        <authorList>
            <person name="Goeker M."/>
        </authorList>
    </citation>
    <scope>NUCLEOTIDE SEQUENCE [LARGE SCALE GENOMIC DNA]</scope>
    <source>
        <strain evidence="2 3">DSM 29661</strain>
    </source>
</reference>
<accession>A0A318KQL5</accession>
<name>A0A318KQL5_9NEIS</name>
<dbReference type="InterPro" id="IPR045886">
    <property type="entry name" value="ThiF/MoeB/HesA"/>
</dbReference>
<dbReference type="InterPro" id="IPR035985">
    <property type="entry name" value="Ubiquitin-activating_enz"/>
</dbReference>
<dbReference type="InterPro" id="IPR000594">
    <property type="entry name" value="ThiF_NAD_FAD-bd"/>
</dbReference>
<comment type="caution">
    <text evidence="2">The sequence shown here is derived from an EMBL/GenBank/DDBJ whole genome shotgun (WGS) entry which is preliminary data.</text>
</comment>
<dbReference type="Proteomes" id="UP000247555">
    <property type="component" value="Unassembled WGS sequence"/>
</dbReference>
<dbReference type="Pfam" id="PF00899">
    <property type="entry name" value="ThiF"/>
    <property type="match status" value="1"/>
</dbReference>
<organism evidence="2 3">
    <name type="scientific">Rivihabitans pingtungensis</name>
    <dbReference type="NCBI Taxonomy" id="1054498"/>
    <lineage>
        <taxon>Bacteria</taxon>
        <taxon>Pseudomonadati</taxon>
        <taxon>Pseudomonadota</taxon>
        <taxon>Betaproteobacteria</taxon>
        <taxon>Neisseriales</taxon>
        <taxon>Aquaspirillaceae</taxon>
        <taxon>Rivihabitans</taxon>
    </lineage>
</organism>
<proteinExistence type="predicted"/>
<keyword evidence="3" id="KW-1185">Reference proteome</keyword>
<dbReference type="NCBIfam" id="NF011696">
    <property type="entry name" value="PRK15116.1"/>
    <property type="match status" value="1"/>
</dbReference>
<evidence type="ECO:0000313" key="2">
    <source>
        <dbReference type="EMBL" id="PXX79990.1"/>
    </source>
</evidence>